<dbReference type="EMBL" id="CP034348">
    <property type="protein sequence ID" value="QGY00198.1"/>
    <property type="molecule type" value="Genomic_DNA"/>
</dbReference>
<evidence type="ECO:0000256" key="1">
    <source>
        <dbReference type="SAM" id="Phobius"/>
    </source>
</evidence>
<protein>
    <submittedName>
        <fullName evidence="2">Uncharacterized protein</fullName>
    </submittedName>
</protein>
<feature type="transmembrane region" description="Helical" evidence="1">
    <location>
        <begin position="252"/>
        <end position="276"/>
    </location>
</feature>
<feature type="transmembrane region" description="Helical" evidence="1">
    <location>
        <begin position="207"/>
        <end position="240"/>
    </location>
</feature>
<dbReference type="AlphaFoldDB" id="A0A6I6IXM0"/>
<feature type="transmembrane region" description="Helical" evidence="1">
    <location>
        <begin position="175"/>
        <end position="195"/>
    </location>
</feature>
<evidence type="ECO:0000313" key="3">
    <source>
        <dbReference type="Proteomes" id="UP000428330"/>
    </source>
</evidence>
<organism evidence="2 3">
    <name type="scientific">Roseovarius faecimaris</name>
    <dbReference type="NCBI Taxonomy" id="2494550"/>
    <lineage>
        <taxon>Bacteria</taxon>
        <taxon>Pseudomonadati</taxon>
        <taxon>Pseudomonadota</taxon>
        <taxon>Alphaproteobacteria</taxon>
        <taxon>Rhodobacterales</taxon>
        <taxon>Roseobacteraceae</taxon>
        <taxon>Roseovarius</taxon>
    </lineage>
</organism>
<dbReference type="Proteomes" id="UP000428330">
    <property type="component" value="Chromosome"/>
</dbReference>
<feature type="transmembrane region" description="Helical" evidence="1">
    <location>
        <begin position="144"/>
        <end position="163"/>
    </location>
</feature>
<evidence type="ECO:0000313" key="2">
    <source>
        <dbReference type="EMBL" id="QGY00198.1"/>
    </source>
</evidence>
<name>A0A6I6IXM0_9RHOB</name>
<feature type="transmembrane region" description="Helical" evidence="1">
    <location>
        <begin position="66"/>
        <end position="92"/>
    </location>
</feature>
<keyword evidence="1" id="KW-0812">Transmembrane</keyword>
<feature type="transmembrane region" description="Helical" evidence="1">
    <location>
        <begin position="30"/>
        <end position="59"/>
    </location>
</feature>
<feature type="transmembrane region" description="Helical" evidence="1">
    <location>
        <begin position="306"/>
        <end position="324"/>
    </location>
</feature>
<keyword evidence="3" id="KW-1185">Reference proteome</keyword>
<gene>
    <name evidence="2" type="ORF">EI983_18780</name>
</gene>
<sequence>MSYGEGFVTPRVFAEALGVASLCTALQRRWWLTAALLLMATVLHPLMGLALLAVIIWLLIENIPRYLVLSAFGLLVLAGLGLTGLAPFSWVWEQMETEWFAIVRAYNPIVLLSNWGANGFASTFLKLLILIIILKKDSDPRKRLAQAALVVTALFLALSFVFADLLGNRLFIGLQLWRVLFLFALLANVMAFHAVQCVPQGRGRQFLMLALVVNLLEMAFFMTPLFSGLLGVIAAVVLWVEDRKGPILALKYRLLSSVPIFVLLLAFAAALIQILISEPPEDLMPWLKTALCVGAVILILKGSAVTAIAGGFAAVALILGLITVDVRSDWTRFTETAHPPPEELSSLLEDKTVFWDSGLQVMWFSLRRPHFYSCRQKGGMVFYRDQAVEIIRRGMVLSALNSDEFPADQTSQCPQKQDKYATLPSGKATFERVCAALPELDLIVLRSRLPGLYRAVWVAPVTVGVPLADGTLKQAQTPFFFYQCADFRS</sequence>
<keyword evidence="1" id="KW-1133">Transmembrane helix</keyword>
<dbReference type="OrthoDB" id="8482305at2"/>
<keyword evidence="1" id="KW-0472">Membrane</keyword>
<accession>A0A6I6IXM0</accession>
<feature type="transmembrane region" description="Helical" evidence="1">
    <location>
        <begin position="112"/>
        <end position="132"/>
    </location>
</feature>
<dbReference type="RefSeq" id="WP_157708878.1">
    <property type="nucleotide sequence ID" value="NZ_CP034348.1"/>
</dbReference>
<reference evidence="3" key="1">
    <citation type="submission" date="2018-12" db="EMBL/GenBank/DDBJ databases">
        <title>Complete genome sequence of Roseovarius sp. MME-070.</title>
        <authorList>
            <person name="Nam Y.-D."/>
            <person name="Kang J."/>
            <person name="Chung W.-H."/>
            <person name="Park Y.S."/>
        </authorList>
    </citation>
    <scope>NUCLEOTIDE SEQUENCE [LARGE SCALE GENOMIC DNA]</scope>
    <source>
        <strain evidence="3">MME-070</strain>
    </source>
</reference>
<dbReference type="KEGG" id="rom:EI983_18780"/>
<proteinExistence type="predicted"/>